<sequence>MPVSAIIRIVEHLLNLLWLSVASVLAYLAVRGHRRGTLRCSLVVALGCTALIALVLFPALSMTDDLQRAKLDTETSSRHLGDTLLLGSPNNPISSPAEVMPALMLLLLRARLVSAGRFARSTEALRLTDHPAARPESARPPPALSPA</sequence>
<gene>
    <name evidence="3" type="ordered locus">Terro_1936</name>
</gene>
<keyword evidence="4" id="KW-1185">Reference proteome</keyword>
<feature type="compositionally biased region" description="Basic and acidic residues" evidence="1">
    <location>
        <begin position="126"/>
        <end position="137"/>
    </location>
</feature>
<accession>I3ZG55</accession>
<feature type="compositionally biased region" description="Pro residues" evidence="1">
    <location>
        <begin position="138"/>
        <end position="147"/>
    </location>
</feature>
<dbReference type="EMBL" id="CP003379">
    <property type="protein sequence ID" value="AFL88223.1"/>
    <property type="molecule type" value="Genomic_DNA"/>
</dbReference>
<feature type="region of interest" description="Disordered" evidence="1">
    <location>
        <begin position="126"/>
        <end position="147"/>
    </location>
</feature>
<keyword evidence="2" id="KW-1133">Transmembrane helix</keyword>
<dbReference type="HOGENOM" id="CLU_1767156_0_0_0"/>
<dbReference type="KEGG" id="trs:Terro_1936"/>
<reference evidence="3 4" key="1">
    <citation type="submission" date="2012-06" db="EMBL/GenBank/DDBJ databases">
        <title>Complete genome of Terriglobus roseus DSM 18391.</title>
        <authorList>
            <consortium name="US DOE Joint Genome Institute (JGI-PGF)"/>
            <person name="Lucas S."/>
            <person name="Copeland A."/>
            <person name="Lapidus A."/>
            <person name="Glavina del Rio T."/>
            <person name="Dalin E."/>
            <person name="Tice H."/>
            <person name="Bruce D."/>
            <person name="Goodwin L."/>
            <person name="Pitluck S."/>
            <person name="Peters L."/>
            <person name="Mikhailova N."/>
            <person name="Munk A.C.C."/>
            <person name="Kyrpides N."/>
            <person name="Mavromatis K."/>
            <person name="Ivanova N."/>
            <person name="Brettin T."/>
            <person name="Detter J.C."/>
            <person name="Han C."/>
            <person name="Larimer F."/>
            <person name="Land M."/>
            <person name="Hauser L."/>
            <person name="Markowitz V."/>
            <person name="Cheng J.-F."/>
            <person name="Hugenholtz P."/>
            <person name="Woyke T."/>
            <person name="Wu D."/>
            <person name="Brambilla E."/>
            <person name="Klenk H.-P."/>
            <person name="Eisen J.A."/>
        </authorList>
    </citation>
    <scope>NUCLEOTIDE SEQUENCE [LARGE SCALE GENOMIC DNA]</scope>
    <source>
        <strain evidence="4">DSM 18391 / NRRL B-41598 / KBS 63</strain>
    </source>
</reference>
<keyword evidence="2" id="KW-0472">Membrane</keyword>
<dbReference type="STRING" id="926566.Terro_1936"/>
<evidence type="ECO:0000313" key="3">
    <source>
        <dbReference type="EMBL" id="AFL88223.1"/>
    </source>
</evidence>
<evidence type="ECO:0000256" key="2">
    <source>
        <dbReference type="SAM" id="Phobius"/>
    </source>
</evidence>
<dbReference type="AlphaFoldDB" id="I3ZG55"/>
<feature type="transmembrane region" description="Helical" evidence="2">
    <location>
        <begin position="42"/>
        <end position="60"/>
    </location>
</feature>
<dbReference type="Proteomes" id="UP000006056">
    <property type="component" value="Chromosome"/>
</dbReference>
<protein>
    <submittedName>
        <fullName evidence="3">Uncharacterized protein</fullName>
    </submittedName>
</protein>
<proteinExistence type="predicted"/>
<organism evidence="3 4">
    <name type="scientific">Terriglobus roseus (strain DSM 18391 / NRRL B-41598 / KBS 63)</name>
    <dbReference type="NCBI Taxonomy" id="926566"/>
    <lineage>
        <taxon>Bacteria</taxon>
        <taxon>Pseudomonadati</taxon>
        <taxon>Acidobacteriota</taxon>
        <taxon>Terriglobia</taxon>
        <taxon>Terriglobales</taxon>
        <taxon>Acidobacteriaceae</taxon>
        <taxon>Terriglobus</taxon>
    </lineage>
</organism>
<name>I3ZG55_TERRK</name>
<keyword evidence="2" id="KW-0812">Transmembrane</keyword>
<evidence type="ECO:0000313" key="4">
    <source>
        <dbReference type="Proteomes" id="UP000006056"/>
    </source>
</evidence>
<evidence type="ECO:0000256" key="1">
    <source>
        <dbReference type="SAM" id="MobiDB-lite"/>
    </source>
</evidence>
<feature type="transmembrane region" description="Helical" evidence="2">
    <location>
        <begin position="12"/>
        <end position="30"/>
    </location>
</feature>